<proteinExistence type="predicted"/>
<gene>
    <name evidence="1" type="ORF">HMPREF9088_2056</name>
</gene>
<dbReference type="STRING" id="888064.HMPREF9088_2056"/>
<dbReference type="HOGENOM" id="CLU_3098625_0_0_9"/>
<dbReference type="RefSeq" id="WP_007209067.1">
    <property type="nucleotide sequence ID" value="NZ_GL622241.1"/>
</dbReference>
<dbReference type="Proteomes" id="UP000010296">
    <property type="component" value="Unassembled WGS sequence"/>
</dbReference>
<evidence type="ECO:0000313" key="1">
    <source>
        <dbReference type="EMBL" id="EFU73101.1"/>
    </source>
</evidence>
<comment type="caution">
    <text evidence="1">The sequence shown here is derived from an EMBL/GenBank/DDBJ whole genome shotgun (WGS) entry which is preliminary data.</text>
</comment>
<protein>
    <submittedName>
        <fullName evidence="1">Uncharacterized protein</fullName>
    </submittedName>
</protein>
<sequence length="51" mass="5842">MAKSDILKKALKIILSYFKENPDKIDKVIEFGVAMYSNIAKRAKNKQNKAK</sequence>
<accession>E6LI66</accession>
<dbReference type="EMBL" id="AEPV01000080">
    <property type="protein sequence ID" value="EFU73101.1"/>
    <property type="molecule type" value="Genomic_DNA"/>
</dbReference>
<organism evidence="1 2">
    <name type="scientific">Enterococcus italicus (strain DSM 15952 / CCUG 50447 / LMG 22039 / TP 1.5)</name>
    <dbReference type="NCBI Taxonomy" id="888064"/>
    <lineage>
        <taxon>Bacteria</taxon>
        <taxon>Bacillati</taxon>
        <taxon>Bacillota</taxon>
        <taxon>Bacilli</taxon>
        <taxon>Lactobacillales</taxon>
        <taxon>Enterococcaceae</taxon>
        <taxon>Enterococcus</taxon>
    </lineage>
</organism>
<keyword evidence="2" id="KW-1185">Reference proteome</keyword>
<reference evidence="1 2" key="1">
    <citation type="submission" date="2010-12" db="EMBL/GenBank/DDBJ databases">
        <authorList>
            <person name="Muzny D."/>
            <person name="Qin X."/>
            <person name="Deng J."/>
            <person name="Jiang H."/>
            <person name="Liu Y."/>
            <person name="Qu J."/>
            <person name="Song X.-Z."/>
            <person name="Zhang L."/>
            <person name="Thornton R."/>
            <person name="Coyle M."/>
            <person name="Francisco L."/>
            <person name="Jackson L."/>
            <person name="Javaid M."/>
            <person name="Korchina V."/>
            <person name="Kovar C."/>
            <person name="Mata R."/>
            <person name="Mathew T."/>
            <person name="Ngo R."/>
            <person name="Nguyen L."/>
            <person name="Nguyen N."/>
            <person name="Okwuonu G."/>
            <person name="Ongeri F."/>
            <person name="Pham C."/>
            <person name="Simmons D."/>
            <person name="Wilczek-Boney K."/>
            <person name="Hale W."/>
            <person name="Jakkamsetti A."/>
            <person name="Pham P."/>
            <person name="Ruth R."/>
            <person name="San Lucas F."/>
            <person name="Warren J."/>
            <person name="Zhang J."/>
            <person name="Zhao Z."/>
            <person name="Zhou C."/>
            <person name="Zhu D."/>
            <person name="Lee S."/>
            <person name="Bess C."/>
            <person name="Blankenburg K."/>
            <person name="Forbes L."/>
            <person name="Fu Q."/>
            <person name="Gubbala S."/>
            <person name="Hirani K."/>
            <person name="Jayaseelan J.C."/>
            <person name="Lara F."/>
            <person name="Munidasa M."/>
            <person name="Palculict T."/>
            <person name="Patil S."/>
            <person name="Pu L.-L."/>
            <person name="Saada N."/>
            <person name="Tang L."/>
            <person name="Weissenberger G."/>
            <person name="Zhu Y."/>
            <person name="Hemphill L."/>
            <person name="Shang Y."/>
            <person name="Youmans B."/>
            <person name="Ayvaz T."/>
            <person name="Ross M."/>
            <person name="Santibanez J."/>
            <person name="Aqrawi P."/>
            <person name="Gross S."/>
            <person name="Joshi V."/>
            <person name="Fowler G."/>
            <person name="Nazareth L."/>
            <person name="Reid J."/>
            <person name="Worley K."/>
            <person name="Petrosino J."/>
            <person name="Highlander S."/>
            <person name="Gibbs R."/>
        </authorList>
    </citation>
    <scope>NUCLEOTIDE SEQUENCE [LARGE SCALE GENOMIC DNA]</scope>
    <source>
        <strain evidence="2">DSM 15952 / CCUG 50447 / LMG 22039 / TP 1.5</strain>
    </source>
</reference>
<dbReference type="AlphaFoldDB" id="E6LI66"/>
<name>E6LI66_ENTI1</name>
<evidence type="ECO:0000313" key="2">
    <source>
        <dbReference type="Proteomes" id="UP000010296"/>
    </source>
</evidence>